<dbReference type="AlphaFoldDB" id="A0A9X1XDP9"/>
<organism evidence="1 2">
    <name type="scientific">Fictibacillus marinisediminis</name>
    <dbReference type="NCBI Taxonomy" id="2878389"/>
    <lineage>
        <taxon>Bacteria</taxon>
        <taxon>Bacillati</taxon>
        <taxon>Bacillota</taxon>
        <taxon>Bacilli</taxon>
        <taxon>Bacillales</taxon>
        <taxon>Fictibacillaceae</taxon>
        <taxon>Fictibacillus</taxon>
    </lineage>
</organism>
<keyword evidence="2" id="KW-1185">Reference proteome</keyword>
<accession>A0A9X1XDP9</accession>
<sequence>MRNHFDSEVQCITKGEVPEYLGYKSQIGELMVINDYNYELMFENQRIFEGNGQALSLFVSSEDITIGQTLYINSYVYFIKRGELINKKNEKNLIKFYLEASN</sequence>
<dbReference type="Proteomes" id="UP001139011">
    <property type="component" value="Unassembled WGS sequence"/>
</dbReference>
<evidence type="ECO:0000313" key="2">
    <source>
        <dbReference type="Proteomes" id="UP001139011"/>
    </source>
</evidence>
<dbReference type="RefSeq" id="WP_248254189.1">
    <property type="nucleotide sequence ID" value="NZ_JAIWJX010000002.1"/>
</dbReference>
<proteinExistence type="predicted"/>
<protein>
    <submittedName>
        <fullName evidence="1">Uncharacterized protein</fullName>
    </submittedName>
</protein>
<dbReference type="EMBL" id="JAIWJX010000002">
    <property type="protein sequence ID" value="MCK6258962.1"/>
    <property type="molecule type" value="Genomic_DNA"/>
</dbReference>
<evidence type="ECO:0000313" key="1">
    <source>
        <dbReference type="EMBL" id="MCK6258962.1"/>
    </source>
</evidence>
<reference evidence="1" key="1">
    <citation type="submission" date="2021-09" db="EMBL/GenBank/DDBJ databases">
        <title>Genome analysis of Fictibacillus sp. KIGAM418 isolated from marine sediment.</title>
        <authorList>
            <person name="Seo M.-J."/>
            <person name="Cho E.-S."/>
            <person name="Hwang C.Y."/>
        </authorList>
    </citation>
    <scope>NUCLEOTIDE SEQUENCE</scope>
    <source>
        <strain evidence="1">KIGAM418</strain>
    </source>
</reference>
<comment type="caution">
    <text evidence="1">The sequence shown here is derived from an EMBL/GenBank/DDBJ whole genome shotgun (WGS) entry which is preliminary data.</text>
</comment>
<name>A0A9X1XDP9_9BACL</name>
<gene>
    <name evidence="1" type="ORF">LCY76_20535</name>
</gene>